<accession>A0ABU0SLW8</accession>
<dbReference type="Gene3D" id="2.30.110.10">
    <property type="entry name" value="Electron Transport, Fmn-binding Protein, Chain A"/>
    <property type="match status" value="1"/>
</dbReference>
<dbReference type="SUPFAM" id="SSF50475">
    <property type="entry name" value="FMN-binding split barrel"/>
    <property type="match status" value="1"/>
</dbReference>
<dbReference type="Pfam" id="PF01243">
    <property type="entry name" value="PNPOx_N"/>
    <property type="match status" value="1"/>
</dbReference>
<evidence type="ECO:0000259" key="2">
    <source>
        <dbReference type="Pfam" id="PF01243"/>
    </source>
</evidence>
<feature type="region of interest" description="Disordered" evidence="1">
    <location>
        <begin position="1"/>
        <end position="36"/>
    </location>
</feature>
<organism evidence="3 4">
    <name type="scientific">Streptomyces umbrinus</name>
    <dbReference type="NCBI Taxonomy" id="67370"/>
    <lineage>
        <taxon>Bacteria</taxon>
        <taxon>Bacillati</taxon>
        <taxon>Actinomycetota</taxon>
        <taxon>Actinomycetes</taxon>
        <taxon>Kitasatosporales</taxon>
        <taxon>Streptomycetaceae</taxon>
        <taxon>Streptomyces</taxon>
        <taxon>Streptomyces phaeochromogenes group</taxon>
    </lineage>
</organism>
<evidence type="ECO:0000313" key="3">
    <source>
        <dbReference type="EMBL" id="MDQ1024561.1"/>
    </source>
</evidence>
<name>A0ABU0SLW8_9ACTN</name>
<dbReference type="RefSeq" id="WP_307519834.1">
    <property type="nucleotide sequence ID" value="NZ_JAUSZI010000002.1"/>
</dbReference>
<dbReference type="InterPro" id="IPR011576">
    <property type="entry name" value="Pyridox_Oxase_N"/>
</dbReference>
<dbReference type="EMBL" id="JAUSZI010000002">
    <property type="protein sequence ID" value="MDQ1024561.1"/>
    <property type="molecule type" value="Genomic_DNA"/>
</dbReference>
<sequence>MTGSAAQGVTTVPDSEAKPAEATAAPRSRDRRRRDTEHRLAHDVDLWVASASEDGTPYLVPLSFDWDGESLLVATPTKSPTGRNLAATRTVRLGLGPTRDVVMIDGEVEVLEIDELPKERGDRFAAHTEFDPRTLATPYRWFRISPRRIQAWREVNEMEDRELMRDGRWSV</sequence>
<evidence type="ECO:0000313" key="4">
    <source>
        <dbReference type="Proteomes" id="UP001230328"/>
    </source>
</evidence>
<feature type="compositionally biased region" description="Polar residues" evidence="1">
    <location>
        <begin position="1"/>
        <end position="13"/>
    </location>
</feature>
<evidence type="ECO:0000256" key="1">
    <source>
        <dbReference type="SAM" id="MobiDB-lite"/>
    </source>
</evidence>
<feature type="domain" description="Pyridoxamine 5'-phosphate oxidase N-terminal" evidence="2">
    <location>
        <begin position="47"/>
        <end position="152"/>
    </location>
</feature>
<keyword evidence="4" id="KW-1185">Reference proteome</keyword>
<dbReference type="Proteomes" id="UP001230328">
    <property type="component" value="Unassembled WGS sequence"/>
</dbReference>
<comment type="caution">
    <text evidence="3">The sequence shown here is derived from an EMBL/GenBank/DDBJ whole genome shotgun (WGS) entry which is preliminary data.</text>
</comment>
<protein>
    <submittedName>
        <fullName evidence="3">Nitroimidazol reductase NimA-like FMN-containing flavoprotein (Pyridoxamine 5'-phosphate oxidase superfamily)</fullName>
    </submittedName>
</protein>
<proteinExistence type="predicted"/>
<reference evidence="3 4" key="1">
    <citation type="submission" date="2023-07" db="EMBL/GenBank/DDBJ databases">
        <title>Comparative genomics of wheat-associated soil bacteria to identify genetic determinants of phenazine resistance.</title>
        <authorList>
            <person name="Mouncey N."/>
        </authorList>
    </citation>
    <scope>NUCLEOTIDE SEQUENCE [LARGE SCALE GENOMIC DNA]</scope>
    <source>
        <strain evidence="3 4">V2I4</strain>
    </source>
</reference>
<dbReference type="InterPro" id="IPR012349">
    <property type="entry name" value="Split_barrel_FMN-bd"/>
</dbReference>
<gene>
    <name evidence="3" type="ORF">QF035_002143</name>
</gene>